<organism evidence="1 2">
    <name type="scientific">Carnobacterium iners</name>
    <dbReference type="NCBI Taxonomy" id="1073423"/>
    <lineage>
        <taxon>Bacteria</taxon>
        <taxon>Bacillati</taxon>
        <taxon>Bacillota</taxon>
        <taxon>Bacilli</taxon>
        <taxon>Lactobacillales</taxon>
        <taxon>Carnobacteriaceae</taxon>
        <taxon>Carnobacterium</taxon>
    </lineage>
</organism>
<evidence type="ECO:0000313" key="1">
    <source>
        <dbReference type="EMBL" id="SMH39783.1"/>
    </source>
</evidence>
<dbReference type="Proteomes" id="UP000193435">
    <property type="component" value="Unassembled WGS sequence"/>
</dbReference>
<dbReference type="EMBL" id="FXBJ01000002">
    <property type="protein sequence ID" value="SMH39783.1"/>
    <property type="molecule type" value="Genomic_DNA"/>
</dbReference>
<reference evidence="1 2" key="1">
    <citation type="submission" date="2017-04" db="EMBL/GenBank/DDBJ databases">
        <authorList>
            <person name="Afonso C.L."/>
            <person name="Miller P.J."/>
            <person name="Scott M.A."/>
            <person name="Spackman E."/>
            <person name="Goraichik I."/>
            <person name="Dimitrov K.M."/>
            <person name="Suarez D.L."/>
            <person name="Swayne D.E."/>
        </authorList>
    </citation>
    <scope>NUCLEOTIDE SEQUENCE [LARGE SCALE GENOMIC DNA]</scope>
    <source>
        <strain evidence="1 2">LMG26642</strain>
    </source>
</reference>
<accession>A0A1X7NP57</accession>
<name>A0A1X7NP57_9LACT</name>
<dbReference type="InterPro" id="IPR038226">
    <property type="entry name" value="LMG18311-like_sf"/>
</dbReference>
<proteinExistence type="predicted"/>
<evidence type="ECO:0008006" key="3">
    <source>
        <dbReference type="Google" id="ProtNLM"/>
    </source>
</evidence>
<evidence type="ECO:0000313" key="2">
    <source>
        <dbReference type="Proteomes" id="UP000193435"/>
    </source>
</evidence>
<dbReference type="RefSeq" id="WP_085560299.1">
    <property type="nucleotide sequence ID" value="NZ_FOAH01000002.1"/>
</dbReference>
<dbReference type="OrthoDB" id="2308827at2"/>
<dbReference type="STRING" id="1073423.SAMN04488700_2278"/>
<keyword evidence="2" id="KW-1185">Reference proteome</keyword>
<sequence>MKLIDVTNSHIDLVTEQLGSTDANFIKVYTLGPTTVIFSGAPTHEDVLLLNKHRNIKNAEIKYAIDNILKTTLDKAEILHAPNIVELSILVEQ</sequence>
<dbReference type="AlphaFoldDB" id="A0A1X7NP57"/>
<gene>
    <name evidence="1" type="ORF">SAMN04488700_2278</name>
</gene>
<protein>
    <recommendedName>
        <fullName evidence="3">DUF1827 domain-containing protein</fullName>
    </recommendedName>
</protein>
<dbReference type="InterPro" id="IPR014959">
    <property type="entry name" value="DUF1827"/>
</dbReference>
<dbReference type="Gene3D" id="3.40.1720.10">
    <property type="entry name" value="Streptococcus thermophilus LMG 18311 protein like"/>
    <property type="match status" value="1"/>
</dbReference>
<dbReference type="Pfam" id="PF08860">
    <property type="entry name" value="DUF1827"/>
    <property type="match status" value="1"/>
</dbReference>